<protein>
    <submittedName>
        <fullName evidence="3">PpiC-type peptidyl-prolyl cis-trans isomerase</fullName>
    </submittedName>
</protein>
<dbReference type="RefSeq" id="WP_013109110.1">
    <property type="nucleotide sequence ID" value="NC_014148.1"/>
</dbReference>
<dbReference type="PANTHER" id="PTHR47245">
    <property type="entry name" value="PEPTIDYLPROLYL ISOMERASE"/>
    <property type="match status" value="1"/>
</dbReference>
<dbReference type="InterPro" id="IPR000297">
    <property type="entry name" value="PPIase_PpiC"/>
</dbReference>
<evidence type="ECO:0000256" key="1">
    <source>
        <dbReference type="PROSITE-ProRule" id="PRU00278"/>
    </source>
</evidence>
<dbReference type="PROSITE" id="PS50198">
    <property type="entry name" value="PPIC_PPIASE_2"/>
    <property type="match status" value="1"/>
</dbReference>
<dbReference type="OrthoDB" id="14196at2"/>
<dbReference type="SUPFAM" id="SSF109998">
    <property type="entry name" value="Triger factor/SurA peptide-binding domain-like"/>
    <property type="match status" value="1"/>
</dbReference>
<dbReference type="SUPFAM" id="SSF54534">
    <property type="entry name" value="FKBP-like"/>
    <property type="match status" value="1"/>
</dbReference>
<feature type="domain" description="PpiC" evidence="2">
    <location>
        <begin position="216"/>
        <end position="316"/>
    </location>
</feature>
<dbReference type="PANTHER" id="PTHR47245:SF2">
    <property type="entry name" value="PEPTIDYL-PROLYL CIS-TRANS ISOMERASE HP_0175-RELATED"/>
    <property type="match status" value="1"/>
</dbReference>
<evidence type="ECO:0000259" key="2">
    <source>
        <dbReference type="PROSITE" id="PS50198"/>
    </source>
</evidence>
<dbReference type="Pfam" id="PF00639">
    <property type="entry name" value="Rotamase"/>
    <property type="match status" value="1"/>
</dbReference>
<dbReference type="Gene3D" id="3.10.50.40">
    <property type="match status" value="1"/>
</dbReference>
<organism evidence="3 4">
    <name type="scientific">Planctopirus limnophila (strain ATCC 43296 / DSM 3776 / IFAM 1008 / Mu 290)</name>
    <name type="common">Planctomyces limnophilus</name>
    <dbReference type="NCBI Taxonomy" id="521674"/>
    <lineage>
        <taxon>Bacteria</taxon>
        <taxon>Pseudomonadati</taxon>
        <taxon>Planctomycetota</taxon>
        <taxon>Planctomycetia</taxon>
        <taxon>Planctomycetales</taxon>
        <taxon>Planctomycetaceae</taxon>
        <taxon>Planctopirus</taxon>
    </lineage>
</organism>
<dbReference type="STRING" id="521674.Plim_0834"/>
<dbReference type="EMBL" id="CP001744">
    <property type="protein sequence ID" value="ADG66679.1"/>
    <property type="molecule type" value="Genomic_DNA"/>
</dbReference>
<dbReference type="eggNOG" id="COG0760">
    <property type="taxonomic scope" value="Bacteria"/>
</dbReference>
<dbReference type="GO" id="GO:0003755">
    <property type="term" value="F:peptidyl-prolyl cis-trans isomerase activity"/>
    <property type="evidence" value="ECO:0007669"/>
    <property type="project" value="UniProtKB-KW"/>
</dbReference>
<name>D5SSD1_PLAL2</name>
<keyword evidence="1 3" id="KW-0413">Isomerase</keyword>
<proteinExistence type="predicted"/>
<dbReference type="KEGG" id="plm:Plim_0834"/>
<dbReference type="Proteomes" id="UP000002220">
    <property type="component" value="Chromosome"/>
</dbReference>
<dbReference type="HOGENOM" id="CLU_782682_0_0_0"/>
<dbReference type="InterPro" id="IPR050245">
    <property type="entry name" value="PrsA_foldase"/>
</dbReference>
<evidence type="ECO:0000313" key="3">
    <source>
        <dbReference type="EMBL" id="ADG66679.1"/>
    </source>
</evidence>
<keyword evidence="4" id="KW-1185">Reference proteome</keyword>
<gene>
    <name evidence="3" type="ordered locus">Plim_0834</name>
</gene>
<sequence>MPSLHSFPRLAVLPARRQPDFSQTTSLRTWPQQHTQKLFQTTAVLWVGLCLTLALGELPDNGRKAVASEQESQATSVGKQTPLHQVIVRRVNGRPISLAQVEFLRISRGITDQDAAAAHKSLTETLVDNELIREFLARQKVTVADADIARRKEQFIQQWKNFGYDLPAITKSWGLAEPAWTADITTPLAWYVYSQSQINDAAIAAEFKRQPARWNGTRLRARQLFLKWPAGQPDAATREKMAEIKTKIQAGQLSMEAAIRQYSESQSASQGGDVGWFGYRGRLPAAVSRAAYLQQVGEVGQPVESPLGIHLIEVTDIRPGELGIEDARKEIFDELSQSRWNEIVTKSRESARIE</sequence>
<dbReference type="InterPro" id="IPR046357">
    <property type="entry name" value="PPIase_dom_sf"/>
</dbReference>
<reference evidence="3 4" key="1">
    <citation type="journal article" date="2010" name="Stand. Genomic Sci.">
        <title>Complete genome sequence of Planctomyces limnophilus type strain (Mu 290).</title>
        <authorList>
            <person name="Labutti K."/>
            <person name="Sikorski J."/>
            <person name="Schneider S."/>
            <person name="Nolan M."/>
            <person name="Lucas S."/>
            <person name="Glavina Del Rio T."/>
            <person name="Tice H."/>
            <person name="Cheng J.F."/>
            <person name="Goodwin L."/>
            <person name="Pitluck S."/>
            <person name="Liolios K."/>
            <person name="Ivanova N."/>
            <person name="Mavromatis K."/>
            <person name="Mikhailova N."/>
            <person name="Pati A."/>
            <person name="Chen A."/>
            <person name="Palaniappan K."/>
            <person name="Land M."/>
            <person name="Hauser L."/>
            <person name="Chang Y.J."/>
            <person name="Jeffries C.D."/>
            <person name="Tindall B.J."/>
            <person name="Rohde M."/>
            <person name="Goker M."/>
            <person name="Woyke T."/>
            <person name="Bristow J."/>
            <person name="Eisen J.A."/>
            <person name="Markowitz V."/>
            <person name="Hugenholtz P."/>
            <person name="Kyrpides N.C."/>
            <person name="Klenk H.P."/>
            <person name="Lapidus A."/>
        </authorList>
    </citation>
    <scope>NUCLEOTIDE SEQUENCE [LARGE SCALE GENOMIC DNA]</scope>
    <source>
        <strain evidence="4">ATCC 43296 / DSM 3776 / IFAM 1008 / 290</strain>
    </source>
</reference>
<dbReference type="AlphaFoldDB" id="D5SSD1"/>
<keyword evidence="1" id="KW-0697">Rotamase</keyword>
<dbReference type="InterPro" id="IPR027304">
    <property type="entry name" value="Trigger_fact/SurA_dom_sf"/>
</dbReference>
<evidence type="ECO:0000313" key="4">
    <source>
        <dbReference type="Proteomes" id="UP000002220"/>
    </source>
</evidence>
<accession>D5SSD1</accession>